<organism evidence="2 3">
    <name type="scientific">Cadophora malorum</name>
    <dbReference type="NCBI Taxonomy" id="108018"/>
    <lineage>
        <taxon>Eukaryota</taxon>
        <taxon>Fungi</taxon>
        <taxon>Dikarya</taxon>
        <taxon>Ascomycota</taxon>
        <taxon>Pezizomycotina</taxon>
        <taxon>Leotiomycetes</taxon>
        <taxon>Helotiales</taxon>
        <taxon>Ploettnerulaceae</taxon>
        <taxon>Cadophora</taxon>
    </lineage>
</organism>
<proteinExistence type="predicted"/>
<dbReference type="AlphaFoldDB" id="A0A8H7W8L9"/>
<dbReference type="OrthoDB" id="3552888at2759"/>
<reference evidence="2" key="1">
    <citation type="submission" date="2021-02" db="EMBL/GenBank/DDBJ databases">
        <title>Genome sequence Cadophora malorum strain M34.</title>
        <authorList>
            <person name="Stefanovic E."/>
            <person name="Vu D."/>
            <person name="Scully C."/>
            <person name="Dijksterhuis J."/>
            <person name="Roader J."/>
            <person name="Houbraken J."/>
        </authorList>
    </citation>
    <scope>NUCLEOTIDE SEQUENCE</scope>
    <source>
        <strain evidence="2">M34</strain>
    </source>
</reference>
<gene>
    <name evidence="2" type="ORF">IFR04_011975</name>
</gene>
<sequence length="123" mass="13459">MKSFNPFSKSTLLAIALLATGFVLALPTIDTGSTQDFAVPDGYTAGQMHITGEIGGVAINHTGSVQEVFAQLDAEDNSFKLADLASIQRRGDNMDFEQFVKVRSNRLLRQLIQKLTRAPEVFK</sequence>
<dbReference type="Proteomes" id="UP000664132">
    <property type="component" value="Unassembled WGS sequence"/>
</dbReference>
<feature type="chain" id="PRO_5034401591" evidence="1">
    <location>
        <begin position="26"/>
        <end position="123"/>
    </location>
</feature>
<keyword evidence="1" id="KW-0732">Signal</keyword>
<evidence type="ECO:0000313" key="3">
    <source>
        <dbReference type="Proteomes" id="UP000664132"/>
    </source>
</evidence>
<name>A0A8H7W8L9_9HELO</name>
<keyword evidence="3" id="KW-1185">Reference proteome</keyword>
<accession>A0A8H7W8L9</accession>
<dbReference type="EMBL" id="JAFJYH010000244">
    <property type="protein sequence ID" value="KAG4414899.1"/>
    <property type="molecule type" value="Genomic_DNA"/>
</dbReference>
<comment type="caution">
    <text evidence="2">The sequence shown here is derived from an EMBL/GenBank/DDBJ whole genome shotgun (WGS) entry which is preliminary data.</text>
</comment>
<evidence type="ECO:0000313" key="2">
    <source>
        <dbReference type="EMBL" id="KAG4414899.1"/>
    </source>
</evidence>
<feature type="signal peptide" evidence="1">
    <location>
        <begin position="1"/>
        <end position="25"/>
    </location>
</feature>
<protein>
    <submittedName>
        <fullName evidence="2">Uncharacterized protein</fullName>
    </submittedName>
</protein>
<evidence type="ECO:0000256" key="1">
    <source>
        <dbReference type="SAM" id="SignalP"/>
    </source>
</evidence>